<dbReference type="InterPro" id="IPR007024">
    <property type="entry name" value="BLUF_domain"/>
</dbReference>
<organism evidence="2 3">
    <name type="scientific">Microbacterium mitrae</name>
    <dbReference type="NCBI Taxonomy" id="664640"/>
    <lineage>
        <taxon>Bacteria</taxon>
        <taxon>Bacillati</taxon>
        <taxon>Actinomycetota</taxon>
        <taxon>Actinomycetes</taxon>
        <taxon>Micrococcales</taxon>
        <taxon>Microbacteriaceae</taxon>
        <taxon>Microbacterium</taxon>
    </lineage>
</organism>
<comment type="caution">
    <text evidence="2">The sequence shown here is derived from an EMBL/GenBank/DDBJ whole genome shotgun (WGS) entry which is preliminary data.</text>
</comment>
<evidence type="ECO:0000259" key="1">
    <source>
        <dbReference type="PROSITE" id="PS50925"/>
    </source>
</evidence>
<protein>
    <submittedName>
        <fullName evidence="2">BLUF domain-containing protein</fullName>
    </submittedName>
</protein>
<dbReference type="RefSeq" id="WP_147825641.1">
    <property type="nucleotide sequence ID" value="NZ_BAAARG010000002.1"/>
</dbReference>
<dbReference type="PROSITE" id="PS50925">
    <property type="entry name" value="BLUF"/>
    <property type="match status" value="1"/>
</dbReference>
<dbReference type="Pfam" id="PF04940">
    <property type="entry name" value="BLUF"/>
    <property type="match status" value="1"/>
</dbReference>
<dbReference type="GO" id="GO:0009882">
    <property type="term" value="F:blue light photoreceptor activity"/>
    <property type="evidence" value="ECO:0007669"/>
    <property type="project" value="InterPro"/>
</dbReference>
<evidence type="ECO:0000313" key="3">
    <source>
        <dbReference type="Proteomes" id="UP000321196"/>
    </source>
</evidence>
<reference evidence="2 3" key="1">
    <citation type="submission" date="2019-08" db="EMBL/GenBank/DDBJ databases">
        <authorList>
            <person name="Dong K."/>
        </authorList>
    </citation>
    <scope>NUCLEOTIDE SEQUENCE [LARGE SCALE GENOMIC DNA]</scope>
    <source>
        <strain evidence="2 3">M4-8</strain>
    </source>
</reference>
<proteinExistence type="predicted"/>
<gene>
    <name evidence="2" type="ORF">FVP60_07390</name>
</gene>
<feature type="domain" description="BLUF" evidence="1">
    <location>
        <begin position="7"/>
        <end position="98"/>
    </location>
</feature>
<sequence>MSDTAALFTLVYTSEATGDTAELALIALLEQARAKNDRLNITGILLYRDGRFVQCLEGAEDDVRALYRSISADTRHTNLRVLLEMPITARRFASWTMGYEPLRQAPAALPTGFRSTFDDLERSDDPAQVLRALSELTLWFHVRTARA</sequence>
<dbReference type="SUPFAM" id="SSF54975">
    <property type="entry name" value="Acylphosphatase/BLUF domain-like"/>
    <property type="match status" value="1"/>
</dbReference>
<dbReference type="InterPro" id="IPR036046">
    <property type="entry name" value="Acylphosphatase-like_dom_sf"/>
</dbReference>
<dbReference type="OrthoDB" id="196105at2"/>
<accession>A0A5C8HM23</accession>
<dbReference type="Gene3D" id="3.30.70.100">
    <property type="match status" value="1"/>
</dbReference>
<dbReference type="AlphaFoldDB" id="A0A5C8HM23"/>
<dbReference type="GO" id="GO:0071949">
    <property type="term" value="F:FAD binding"/>
    <property type="evidence" value="ECO:0007669"/>
    <property type="project" value="InterPro"/>
</dbReference>
<name>A0A5C8HM23_9MICO</name>
<evidence type="ECO:0000313" key="2">
    <source>
        <dbReference type="EMBL" id="TXK04506.1"/>
    </source>
</evidence>
<dbReference type="EMBL" id="VRSW01000002">
    <property type="protein sequence ID" value="TXK04506.1"/>
    <property type="molecule type" value="Genomic_DNA"/>
</dbReference>
<dbReference type="SMART" id="SM01034">
    <property type="entry name" value="BLUF"/>
    <property type="match status" value="1"/>
</dbReference>
<dbReference type="Proteomes" id="UP000321196">
    <property type="component" value="Unassembled WGS sequence"/>
</dbReference>
<keyword evidence="3" id="KW-1185">Reference proteome</keyword>